<gene>
    <name evidence="3" type="ORF">QQF73_08440</name>
</gene>
<evidence type="ECO:0000259" key="2">
    <source>
        <dbReference type="Pfam" id="PF03865"/>
    </source>
</evidence>
<accession>A0ABT7HBA2</accession>
<name>A0ABT7HBA2_9GAMM</name>
<proteinExistence type="predicted"/>
<dbReference type="Proteomes" id="UP001223547">
    <property type="component" value="Unassembled WGS sequence"/>
</dbReference>
<dbReference type="InterPro" id="IPR005565">
    <property type="entry name" value="Hemolysn_activator_HlyB_C"/>
</dbReference>
<dbReference type="Gene3D" id="2.40.160.50">
    <property type="entry name" value="membrane protein fhac: a member of the omp85/tpsb transporter family"/>
    <property type="match status" value="1"/>
</dbReference>
<keyword evidence="1" id="KW-0732">Signal</keyword>
<dbReference type="EMBL" id="JASSQD010000001">
    <property type="protein sequence ID" value="MDK9557648.1"/>
    <property type="molecule type" value="Genomic_DNA"/>
</dbReference>
<evidence type="ECO:0000313" key="4">
    <source>
        <dbReference type="Proteomes" id="UP001223547"/>
    </source>
</evidence>
<feature type="domain" description="Haemolysin activator HlyB C-terminal" evidence="2">
    <location>
        <begin position="59"/>
        <end position="325"/>
    </location>
</feature>
<evidence type="ECO:0000256" key="1">
    <source>
        <dbReference type="SAM" id="SignalP"/>
    </source>
</evidence>
<dbReference type="Pfam" id="PF03865">
    <property type="entry name" value="ShlB"/>
    <property type="match status" value="1"/>
</dbReference>
<feature type="signal peptide" evidence="1">
    <location>
        <begin position="1"/>
        <end position="23"/>
    </location>
</feature>
<reference evidence="3 4" key="1">
    <citation type="submission" date="2023-05" db="EMBL/GenBank/DDBJ databases">
        <title>Marinobacter albus sp. nov., a marine bacterium isolated from sand in a coastal intertidal zone of huludao.</title>
        <authorList>
            <person name="Deng T."/>
        </authorList>
    </citation>
    <scope>NUCLEOTIDE SEQUENCE [LARGE SCALE GENOMIC DNA]</scope>
    <source>
        <strain evidence="3 4">M216</strain>
    </source>
</reference>
<feature type="chain" id="PRO_5045329397" evidence="1">
    <location>
        <begin position="24"/>
        <end position="383"/>
    </location>
</feature>
<dbReference type="RefSeq" id="WP_285367854.1">
    <property type="nucleotide sequence ID" value="NZ_JASSQD010000001.1"/>
</dbReference>
<comment type="caution">
    <text evidence="3">The sequence shown here is derived from an EMBL/GenBank/DDBJ whole genome shotgun (WGS) entry which is preliminary data.</text>
</comment>
<keyword evidence="4" id="KW-1185">Reference proteome</keyword>
<sequence>MRVTRFFALILCISLINIGAASGYEGASGPAGGYPGELLPSVARYVASKVQVTGSSNHDDERTYGRVGLASDDLGWSKQRIGLNYQDTVSRRENLESSSLVFNYGLSVSNFDIGMEFENSDWTGVSVGEGNRFDSQSEHDVFRIKGSRPLVSWRGFSLNSLLNHASGTSSMANATGWAEETQYQISKLGLEVREDHELLAGLRSSTSLRAFGGVETRDVTNTSSHNYTEDQFRKIALSASIHRDIHDWSLGLGGQYQFAGKDLPSAEQIQIAGSSLAMGYSGQAKYAAEGGWLRLEAGSPKFRIPVFPGTQSSVQMAMLRGWTPGNEPDGLQEGGASVGEVSLKLDSRDFYAALSVGKMLAVSDPELTLPSHPDLSFSIFVDM</sequence>
<organism evidence="3 4">
    <name type="scientific">Marinobacter albus</name>
    <dbReference type="NCBI Taxonomy" id="3030833"/>
    <lineage>
        <taxon>Bacteria</taxon>
        <taxon>Pseudomonadati</taxon>
        <taxon>Pseudomonadota</taxon>
        <taxon>Gammaproteobacteria</taxon>
        <taxon>Pseudomonadales</taxon>
        <taxon>Marinobacteraceae</taxon>
        <taxon>Marinobacter</taxon>
    </lineage>
</organism>
<evidence type="ECO:0000313" key="3">
    <source>
        <dbReference type="EMBL" id="MDK9557648.1"/>
    </source>
</evidence>
<protein>
    <submittedName>
        <fullName evidence="3">ShlB/FhaC/HecB family hemolysin secretion/activation protein</fullName>
    </submittedName>
</protein>